<keyword evidence="3 6" id="KW-1133">Transmembrane helix</keyword>
<dbReference type="InterPro" id="IPR020846">
    <property type="entry name" value="MFS_dom"/>
</dbReference>
<feature type="region of interest" description="Disordered" evidence="5">
    <location>
        <begin position="393"/>
        <end position="416"/>
    </location>
</feature>
<name>A0A927IDI5_9ACTN</name>
<dbReference type="Proteomes" id="UP000632289">
    <property type="component" value="Unassembled WGS sequence"/>
</dbReference>
<feature type="transmembrane region" description="Helical" evidence="6">
    <location>
        <begin position="46"/>
        <end position="67"/>
    </location>
</feature>
<organism evidence="8 9">
    <name type="scientific">Streptomyces chumphonensis</name>
    <dbReference type="NCBI Taxonomy" id="1214925"/>
    <lineage>
        <taxon>Bacteria</taxon>
        <taxon>Bacillati</taxon>
        <taxon>Actinomycetota</taxon>
        <taxon>Actinomycetes</taxon>
        <taxon>Kitasatosporales</taxon>
        <taxon>Streptomycetaceae</taxon>
        <taxon>Streptomyces</taxon>
    </lineage>
</organism>
<feature type="transmembrane region" description="Helical" evidence="6">
    <location>
        <begin position="369"/>
        <end position="387"/>
    </location>
</feature>
<evidence type="ECO:0000313" key="9">
    <source>
        <dbReference type="Proteomes" id="UP000632289"/>
    </source>
</evidence>
<dbReference type="GO" id="GO:0022857">
    <property type="term" value="F:transmembrane transporter activity"/>
    <property type="evidence" value="ECO:0007669"/>
    <property type="project" value="InterPro"/>
</dbReference>
<dbReference type="RefSeq" id="WP_191209978.1">
    <property type="nucleotide sequence ID" value="NZ_BAABKL010000014.1"/>
</dbReference>
<keyword evidence="9" id="KW-1185">Reference proteome</keyword>
<accession>A0A927IDI5</accession>
<evidence type="ECO:0000256" key="2">
    <source>
        <dbReference type="ARBA" id="ARBA00022692"/>
    </source>
</evidence>
<evidence type="ECO:0000256" key="3">
    <source>
        <dbReference type="ARBA" id="ARBA00022989"/>
    </source>
</evidence>
<evidence type="ECO:0000313" key="8">
    <source>
        <dbReference type="EMBL" id="MBD3932684.1"/>
    </source>
</evidence>
<feature type="transmembrane region" description="Helical" evidence="6">
    <location>
        <begin position="304"/>
        <end position="326"/>
    </location>
</feature>
<keyword evidence="4 6" id="KW-0472">Membrane</keyword>
<gene>
    <name evidence="8" type="ORF">IF129_14120</name>
</gene>
<dbReference type="Pfam" id="PF07690">
    <property type="entry name" value="MFS_1"/>
    <property type="match status" value="1"/>
</dbReference>
<feature type="transmembrane region" description="Helical" evidence="6">
    <location>
        <begin position="168"/>
        <end position="188"/>
    </location>
</feature>
<keyword evidence="2 6" id="KW-0812">Transmembrane</keyword>
<evidence type="ECO:0000256" key="1">
    <source>
        <dbReference type="ARBA" id="ARBA00004651"/>
    </source>
</evidence>
<feature type="transmembrane region" description="Helical" evidence="6">
    <location>
        <begin position="79"/>
        <end position="96"/>
    </location>
</feature>
<feature type="domain" description="Major facilitator superfamily (MFS) profile" evidence="7">
    <location>
        <begin position="215"/>
        <end position="416"/>
    </location>
</feature>
<comment type="subcellular location">
    <subcellularLocation>
        <location evidence="1">Cell membrane</location>
        <topology evidence="1">Multi-pass membrane protein</topology>
    </subcellularLocation>
</comment>
<evidence type="ECO:0000256" key="4">
    <source>
        <dbReference type="ARBA" id="ARBA00023136"/>
    </source>
</evidence>
<feature type="transmembrane region" description="Helical" evidence="6">
    <location>
        <begin position="247"/>
        <end position="269"/>
    </location>
</feature>
<feature type="transmembrane region" description="Helical" evidence="6">
    <location>
        <begin position="338"/>
        <end position="357"/>
    </location>
</feature>
<dbReference type="Gene3D" id="1.20.1250.20">
    <property type="entry name" value="MFS general substrate transporter like domains"/>
    <property type="match status" value="2"/>
</dbReference>
<proteinExistence type="predicted"/>
<feature type="transmembrane region" description="Helical" evidence="6">
    <location>
        <begin position="216"/>
        <end position="241"/>
    </location>
</feature>
<reference evidence="8" key="1">
    <citation type="submission" date="2020-09" db="EMBL/GenBank/DDBJ databases">
        <title>Secondary metabolite and genome analysis of marine Streptomyces chumphonensis KK1-2T.</title>
        <authorList>
            <person name="Phongsopitanun W."/>
            <person name="Kanchanasin P."/>
            <person name="Pittayakhajonwut P."/>
            <person name="Suwanborirux K."/>
            <person name="Tanasupawat S."/>
        </authorList>
    </citation>
    <scope>NUCLEOTIDE SEQUENCE</scope>
    <source>
        <strain evidence="8">KK1-2</strain>
    </source>
</reference>
<evidence type="ECO:0000256" key="6">
    <source>
        <dbReference type="SAM" id="Phobius"/>
    </source>
</evidence>
<dbReference type="PROSITE" id="PS50850">
    <property type="entry name" value="MFS"/>
    <property type="match status" value="1"/>
</dbReference>
<protein>
    <submittedName>
        <fullName evidence="8">MFS transporter</fullName>
    </submittedName>
</protein>
<feature type="transmembrane region" description="Helical" evidence="6">
    <location>
        <begin position="281"/>
        <end position="298"/>
    </location>
</feature>
<feature type="transmembrane region" description="Helical" evidence="6">
    <location>
        <begin position="142"/>
        <end position="162"/>
    </location>
</feature>
<comment type="caution">
    <text evidence="8">The sequence shown here is derived from an EMBL/GenBank/DDBJ whole genome shotgun (WGS) entry which is preliminary data.</text>
</comment>
<feature type="transmembrane region" description="Helical" evidence="6">
    <location>
        <begin position="20"/>
        <end position="40"/>
    </location>
</feature>
<evidence type="ECO:0000256" key="5">
    <source>
        <dbReference type="SAM" id="MobiDB-lite"/>
    </source>
</evidence>
<feature type="transmembrane region" description="Helical" evidence="6">
    <location>
        <begin position="102"/>
        <end position="121"/>
    </location>
</feature>
<sequence>MPSPYRVIFTAPGARGFSAAGLLGRMPVAMLGIGIVTMVAQLTGAYGLAGALAATVALSAAAIGPQVSRTVDRYGQRRVLRPAAVVTALAVAGVTAGTVWEWPVWTLFVCAAFAGCVPSLGSMVRSRWVAIYRDRPRELHAAYAWESIVDELCFIFGPILSIGLSTTWFPQAGPLAAACFLLVGVLWLTSQRATEPPVIPHEEGQRRGSALRTPGITVVLGTLLAVGVIFGAIDVVTVAFAEEHGHPAAASLLLAAYAAGSCLAGAVFGLLRPAGPASRRWLTGVCAVTAGMVPLPFVTGLPLLAVLLFVAGLAIAPTLVTSVSLVQHMVPRSRLTEGMTWVSSSIAVGVALGAAVAGRTVDALGAERAYTVPALAGVLAAVVALLGHRRLSPTPPGPPLTGQAPGGRAATVDAEV</sequence>
<dbReference type="InterPro" id="IPR011701">
    <property type="entry name" value="MFS"/>
</dbReference>
<dbReference type="InterPro" id="IPR036259">
    <property type="entry name" value="MFS_trans_sf"/>
</dbReference>
<dbReference type="AlphaFoldDB" id="A0A927IDI5"/>
<dbReference type="SUPFAM" id="SSF103473">
    <property type="entry name" value="MFS general substrate transporter"/>
    <property type="match status" value="1"/>
</dbReference>
<dbReference type="PANTHER" id="PTHR23542">
    <property type="match status" value="1"/>
</dbReference>
<dbReference type="GO" id="GO:0005886">
    <property type="term" value="C:plasma membrane"/>
    <property type="evidence" value="ECO:0007669"/>
    <property type="project" value="UniProtKB-SubCell"/>
</dbReference>
<evidence type="ECO:0000259" key="7">
    <source>
        <dbReference type="PROSITE" id="PS50850"/>
    </source>
</evidence>
<dbReference type="PANTHER" id="PTHR23542:SF1">
    <property type="entry name" value="MAJOR FACILITATOR SUPERFAMILY (MFS) PROFILE DOMAIN-CONTAINING PROTEIN"/>
    <property type="match status" value="1"/>
</dbReference>
<dbReference type="EMBL" id="JACXYU010000006">
    <property type="protein sequence ID" value="MBD3932684.1"/>
    <property type="molecule type" value="Genomic_DNA"/>
</dbReference>